<comment type="caution">
    <text evidence="2">The sequence shown here is derived from an EMBL/GenBank/DDBJ whole genome shotgun (WGS) entry which is preliminary data.</text>
</comment>
<feature type="compositionally biased region" description="Low complexity" evidence="1">
    <location>
        <begin position="58"/>
        <end position="70"/>
    </location>
</feature>
<evidence type="ECO:0000313" key="2">
    <source>
        <dbReference type="EMBL" id="KAH0567943.1"/>
    </source>
</evidence>
<evidence type="ECO:0000313" key="3">
    <source>
        <dbReference type="Proteomes" id="UP000826195"/>
    </source>
</evidence>
<feature type="compositionally biased region" description="Basic and acidic residues" evidence="1">
    <location>
        <begin position="24"/>
        <end position="35"/>
    </location>
</feature>
<gene>
    <name evidence="2" type="ORF">KQX54_016473</name>
</gene>
<protein>
    <submittedName>
        <fullName evidence="2">Uncharacterized protein</fullName>
    </submittedName>
</protein>
<dbReference type="Proteomes" id="UP000826195">
    <property type="component" value="Unassembled WGS sequence"/>
</dbReference>
<feature type="compositionally biased region" description="Polar residues" evidence="1">
    <location>
        <begin position="41"/>
        <end position="52"/>
    </location>
</feature>
<organism evidence="2 3">
    <name type="scientific">Cotesia glomerata</name>
    <name type="common">Lepidopteran parasitic wasp</name>
    <name type="synonym">Apanteles glomeratus</name>
    <dbReference type="NCBI Taxonomy" id="32391"/>
    <lineage>
        <taxon>Eukaryota</taxon>
        <taxon>Metazoa</taxon>
        <taxon>Ecdysozoa</taxon>
        <taxon>Arthropoda</taxon>
        <taxon>Hexapoda</taxon>
        <taxon>Insecta</taxon>
        <taxon>Pterygota</taxon>
        <taxon>Neoptera</taxon>
        <taxon>Endopterygota</taxon>
        <taxon>Hymenoptera</taxon>
        <taxon>Apocrita</taxon>
        <taxon>Ichneumonoidea</taxon>
        <taxon>Braconidae</taxon>
        <taxon>Microgastrinae</taxon>
        <taxon>Cotesia</taxon>
    </lineage>
</organism>
<name>A0AAV7J889_COTGL</name>
<keyword evidence="3" id="KW-1185">Reference proteome</keyword>
<dbReference type="EMBL" id="JAHXZJ010000001">
    <property type="protein sequence ID" value="KAH0567943.1"/>
    <property type="molecule type" value="Genomic_DNA"/>
</dbReference>
<feature type="region of interest" description="Disordered" evidence="1">
    <location>
        <begin position="1"/>
        <end position="79"/>
    </location>
</feature>
<reference evidence="2 3" key="1">
    <citation type="journal article" date="2021" name="J. Hered.">
        <title>A chromosome-level genome assembly of the parasitoid wasp, Cotesia glomerata (Hymenoptera: Braconidae).</title>
        <authorList>
            <person name="Pinto B.J."/>
            <person name="Weis J.J."/>
            <person name="Gamble T."/>
            <person name="Ode P.J."/>
            <person name="Paul R."/>
            <person name="Zaspel J.M."/>
        </authorList>
    </citation>
    <scope>NUCLEOTIDE SEQUENCE [LARGE SCALE GENOMIC DNA]</scope>
    <source>
        <strain evidence="2">CgM1</strain>
    </source>
</reference>
<evidence type="ECO:0000256" key="1">
    <source>
        <dbReference type="SAM" id="MobiDB-lite"/>
    </source>
</evidence>
<accession>A0AAV7J889</accession>
<sequence>MPTVKRRNIGRRTHNNNRNHKYRVNNEPEEHRQQRLEANQIRITESRSMMTQEQRKQSISTRSISSYTRNNLERRQNRQPKRIVQYERLAFRYDPTINYAADIAVDFGMMNTAHKLCLYLQIQGQIHHRTGALLPPANADHKFLQIYFLDYVSETEETMEISCTTATKFFIRNGPFKESIGTCSQVFNNKLYAFGSIRQLSLRQSLENTLLSFPEVKPLMEKSKRLQKQKEMKELWAAKTIFEHFAQFIFVKIKLENGSDRTRTNISSESSLPVIHLYNAIALHRTFFRVNPMSPICFLIREKDDIDLTNLYMGVGGNLQPMEKREEENELYDE</sequence>
<proteinExistence type="predicted"/>
<dbReference type="AlphaFoldDB" id="A0AAV7J889"/>
<feature type="compositionally biased region" description="Basic residues" evidence="1">
    <location>
        <begin position="1"/>
        <end position="23"/>
    </location>
</feature>